<keyword evidence="2 5" id="KW-0489">Methyltransferase</keyword>
<dbReference type="SUPFAM" id="SSF53335">
    <property type="entry name" value="S-adenosyl-L-methionine-dependent methyltransferases"/>
    <property type="match status" value="1"/>
</dbReference>
<keyword evidence="3" id="KW-0808">Transferase</keyword>
<dbReference type="InterPro" id="IPR029063">
    <property type="entry name" value="SAM-dependent_MTases_sf"/>
</dbReference>
<dbReference type="EMBL" id="BAAAPB010000008">
    <property type="protein sequence ID" value="GAA1976337.1"/>
    <property type="molecule type" value="Genomic_DNA"/>
</dbReference>
<evidence type="ECO:0000313" key="6">
    <source>
        <dbReference type="Proteomes" id="UP001500571"/>
    </source>
</evidence>
<evidence type="ECO:0000259" key="4">
    <source>
        <dbReference type="Pfam" id="PF08241"/>
    </source>
</evidence>
<feature type="domain" description="Methyltransferase type 11" evidence="4">
    <location>
        <begin position="64"/>
        <end position="153"/>
    </location>
</feature>
<dbReference type="InterPro" id="IPR013216">
    <property type="entry name" value="Methyltransf_11"/>
</dbReference>
<dbReference type="InterPro" id="IPR020596">
    <property type="entry name" value="rRNA_Ade_Mease_Trfase_CS"/>
</dbReference>
<dbReference type="CDD" id="cd02440">
    <property type="entry name" value="AdoMet_MTases"/>
    <property type="match status" value="1"/>
</dbReference>
<dbReference type="InterPro" id="IPR051052">
    <property type="entry name" value="Diverse_substrate_MTase"/>
</dbReference>
<dbReference type="PANTHER" id="PTHR44942:SF4">
    <property type="entry name" value="METHYLTRANSFERASE TYPE 11 DOMAIN-CONTAINING PROTEIN"/>
    <property type="match status" value="1"/>
</dbReference>
<sequence>MTCPEPHHDRGVSAVASLSDVDEAPSVLRSSFGAAAAAYAEHRPDYAPAAVRWALAAAPGPRVLDLGAGTGKLTQVLVAVGADVTAVEPDAAMLAELRRRLPGVPAMTGRAEEIPLADGTVDAVLAGHSLHWFDMAVAGPEISRVLEPGGTLAGLWNVLDDRVDWVAALARVAGPAVVGPRDLLSSWRAATARAYLPPPGAPAAFDAPRRAEFVHGQRRSVASLVDALATRAGVLVMSPRERETTLSRVRAFLLDRPETVGEFDVPMLTGVLRVTRPARRSWAAD</sequence>
<dbReference type="PANTHER" id="PTHR44942">
    <property type="entry name" value="METHYLTRANSF_11 DOMAIN-CONTAINING PROTEIN"/>
    <property type="match status" value="1"/>
</dbReference>
<accession>A0ABP5D9I3</accession>
<dbReference type="Proteomes" id="UP001500571">
    <property type="component" value="Unassembled WGS sequence"/>
</dbReference>
<dbReference type="GO" id="GO:0032259">
    <property type="term" value="P:methylation"/>
    <property type="evidence" value="ECO:0007669"/>
    <property type="project" value="UniProtKB-KW"/>
</dbReference>
<evidence type="ECO:0000256" key="3">
    <source>
        <dbReference type="ARBA" id="ARBA00022679"/>
    </source>
</evidence>
<proteinExistence type="inferred from homology"/>
<protein>
    <submittedName>
        <fullName evidence="5">Class I SAM-dependent methyltransferase</fullName>
    </submittedName>
</protein>
<dbReference type="GO" id="GO:0008168">
    <property type="term" value="F:methyltransferase activity"/>
    <property type="evidence" value="ECO:0007669"/>
    <property type="project" value="UniProtKB-KW"/>
</dbReference>
<comment type="similarity">
    <text evidence="1">Belongs to the methyltransferase superfamily.</text>
</comment>
<gene>
    <name evidence="5" type="ORF">GCM10009798_41910</name>
</gene>
<comment type="caution">
    <text evidence="5">The sequence shown here is derived from an EMBL/GenBank/DDBJ whole genome shotgun (WGS) entry which is preliminary data.</text>
</comment>
<reference evidence="6" key="1">
    <citation type="journal article" date="2019" name="Int. J. Syst. Evol. Microbiol.">
        <title>The Global Catalogue of Microorganisms (GCM) 10K type strain sequencing project: providing services to taxonomists for standard genome sequencing and annotation.</title>
        <authorList>
            <consortium name="The Broad Institute Genomics Platform"/>
            <consortium name="The Broad Institute Genome Sequencing Center for Infectious Disease"/>
            <person name="Wu L."/>
            <person name="Ma J."/>
        </authorList>
    </citation>
    <scope>NUCLEOTIDE SEQUENCE [LARGE SCALE GENOMIC DNA]</scope>
    <source>
        <strain evidence="6">JCM 15309</strain>
    </source>
</reference>
<evidence type="ECO:0000313" key="5">
    <source>
        <dbReference type="EMBL" id="GAA1976337.1"/>
    </source>
</evidence>
<organism evidence="5 6">
    <name type="scientific">Nocardioides panacihumi</name>
    <dbReference type="NCBI Taxonomy" id="400774"/>
    <lineage>
        <taxon>Bacteria</taxon>
        <taxon>Bacillati</taxon>
        <taxon>Actinomycetota</taxon>
        <taxon>Actinomycetes</taxon>
        <taxon>Propionibacteriales</taxon>
        <taxon>Nocardioidaceae</taxon>
        <taxon>Nocardioides</taxon>
    </lineage>
</organism>
<evidence type="ECO:0000256" key="2">
    <source>
        <dbReference type="ARBA" id="ARBA00022603"/>
    </source>
</evidence>
<dbReference type="Gene3D" id="3.40.50.150">
    <property type="entry name" value="Vaccinia Virus protein VP39"/>
    <property type="match status" value="1"/>
</dbReference>
<evidence type="ECO:0000256" key="1">
    <source>
        <dbReference type="ARBA" id="ARBA00008361"/>
    </source>
</evidence>
<dbReference type="PROSITE" id="PS01131">
    <property type="entry name" value="RRNA_A_DIMETH"/>
    <property type="match status" value="1"/>
</dbReference>
<keyword evidence="6" id="KW-1185">Reference proteome</keyword>
<name>A0ABP5D9I3_9ACTN</name>
<dbReference type="Pfam" id="PF08241">
    <property type="entry name" value="Methyltransf_11"/>
    <property type="match status" value="1"/>
</dbReference>